<protein>
    <submittedName>
        <fullName evidence="1">Uncharacterized protein</fullName>
    </submittedName>
</protein>
<dbReference type="GeneID" id="85477870"/>
<evidence type="ECO:0000313" key="1">
    <source>
        <dbReference type="EMBL" id="KAK1622911.1"/>
    </source>
</evidence>
<dbReference type="AlphaFoldDB" id="A0AAI9ZG95"/>
<evidence type="ECO:0000313" key="2">
    <source>
        <dbReference type="Proteomes" id="UP001243989"/>
    </source>
</evidence>
<dbReference type="EMBL" id="JAHMHQ010000032">
    <property type="protein sequence ID" value="KAK1622911.1"/>
    <property type="molecule type" value="Genomic_DNA"/>
</dbReference>
<dbReference type="RefSeq" id="XP_060438906.1">
    <property type="nucleotide sequence ID" value="XM_060593008.1"/>
</dbReference>
<dbReference type="Proteomes" id="UP001243989">
    <property type="component" value="Unassembled WGS sequence"/>
</dbReference>
<name>A0AAI9ZG95_9PEZI</name>
<organism evidence="1 2">
    <name type="scientific">Colletotrichum phormii</name>
    <dbReference type="NCBI Taxonomy" id="359342"/>
    <lineage>
        <taxon>Eukaryota</taxon>
        <taxon>Fungi</taxon>
        <taxon>Dikarya</taxon>
        <taxon>Ascomycota</taxon>
        <taxon>Pezizomycotina</taxon>
        <taxon>Sordariomycetes</taxon>
        <taxon>Hypocreomycetidae</taxon>
        <taxon>Glomerellales</taxon>
        <taxon>Glomerellaceae</taxon>
        <taxon>Colletotrichum</taxon>
        <taxon>Colletotrichum acutatum species complex</taxon>
    </lineage>
</organism>
<proteinExistence type="predicted"/>
<keyword evidence="2" id="KW-1185">Reference proteome</keyword>
<sequence length="227" mass="26002">MVVLCNDKVERISVSEALAKLGQPLQLSGVNHYLLYVATLMDTWEKRWNEILDIIEVENSIQMHELQDARRLDELMFDRSFEVSRRYFSMLQFLQLASKSLQKPIASFEAAHRHFTSQVTSNAQNPRGRGWTDIMSNWEKVARSVSTVTANLRSRVDQQIEQVKSHQESFPRVHTKDPQMFNATSLRETNNGMALNRSVSSGLSHFLTILLKEAIARYPAGFEQASS</sequence>
<reference evidence="1" key="1">
    <citation type="submission" date="2021-06" db="EMBL/GenBank/DDBJ databases">
        <title>Comparative genomics, transcriptomics and evolutionary studies reveal genomic signatures of adaptation to plant cell wall in hemibiotrophic fungi.</title>
        <authorList>
            <consortium name="DOE Joint Genome Institute"/>
            <person name="Baroncelli R."/>
            <person name="Diaz J.F."/>
            <person name="Benocci T."/>
            <person name="Peng M."/>
            <person name="Battaglia E."/>
            <person name="Haridas S."/>
            <person name="Andreopoulos W."/>
            <person name="Labutti K."/>
            <person name="Pangilinan J."/>
            <person name="Floch G.L."/>
            <person name="Makela M.R."/>
            <person name="Henrissat B."/>
            <person name="Grigoriev I.V."/>
            <person name="Crouch J.A."/>
            <person name="De Vries R.P."/>
            <person name="Sukno S.A."/>
            <person name="Thon M.R."/>
        </authorList>
    </citation>
    <scope>NUCLEOTIDE SEQUENCE</scope>
    <source>
        <strain evidence="1">CBS 102054</strain>
    </source>
</reference>
<comment type="caution">
    <text evidence="1">The sequence shown here is derived from an EMBL/GenBank/DDBJ whole genome shotgun (WGS) entry which is preliminary data.</text>
</comment>
<accession>A0AAI9ZG95</accession>
<gene>
    <name evidence="1" type="ORF">BDP81DRAFT_454926</name>
</gene>